<name>A0A5Q0M303_VARPD</name>
<evidence type="ECO:0000313" key="1">
    <source>
        <dbReference type="EMBL" id="QFZ82944.1"/>
    </source>
</evidence>
<evidence type="ECO:0000313" key="2">
    <source>
        <dbReference type="Proteomes" id="UP000326780"/>
    </source>
</evidence>
<gene>
    <name evidence="1" type="ORF">GFK26_09295</name>
</gene>
<dbReference type="EMBL" id="CP045644">
    <property type="protein sequence ID" value="QFZ82944.1"/>
    <property type="molecule type" value="Genomic_DNA"/>
</dbReference>
<dbReference type="Proteomes" id="UP000326780">
    <property type="component" value="Chromosome"/>
</dbReference>
<proteinExistence type="predicted"/>
<organism evidence="1 2">
    <name type="scientific">Variovorax paradoxus</name>
    <dbReference type="NCBI Taxonomy" id="34073"/>
    <lineage>
        <taxon>Bacteria</taxon>
        <taxon>Pseudomonadati</taxon>
        <taxon>Pseudomonadota</taxon>
        <taxon>Betaproteobacteria</taxon>
        <taxon>Burkholderiales</taxon>
        <taxon>Comamonadaceae</taxon>
        <taxon>Variovorax</taxon>
    </lineage>
</organism>
<reference evidence="1 2" key="1">
    <citation type="submission" date="2019-10" db="EMBL/GenBank/DDBJ databases">
        <title>Complete genome sequence of Variovorax paradoxus 5C-2.</title>
        <authorList>
            <person name="Gogoleva N.E."/>
            <person name="Balkin A.S."/>
        </authorList>
    </citation>
    <scope>NUCLEOTIDE SEQUENCE [LARGE SCALE GENOMIC DNA]</scope>
    <source>
        <strain evidence="1 2">5C-2</strain>
    </source>
</reference>
<dbReference type="InterPro" id="IPR021276">
    <property type="entry name" value="DUF2855"/>
</dbReference>
<dbReference type="Pfam" id="PF11017">
    <property type="entry name" value="DUF2855"/>
    <property type="match status" value="1"/>
</dbReference>
<sequence>MWPHVSPASPQHTPVEIDPMSTTHLLIRKDQLATARLHTDTTERPLADGQVRVRIDSFALTSNNITYAAFGDAMSYWQFFPSEEEGWGSIPVWGFASVVQSLHPGVAVGERLYGYWPMATSAVLSPDRLSPARFTDAAPHRAELPAVYNQYFRCNADPLYTTDTEDLQALLRPLFITSWLIDDFMADNDFFGATTMLLSSASSKTAYGTAFQLHQREGIEVIGLTSPANVAFCQSLGCYDRVVTYDALDSIAADTPCVYIDFAGNGELRTAIHERFTNLKYSSSIGGTHVEQLAAKGAGKSLSGPRATLFFAPAQIKKRTTEWGADEFGRRMVAAWHHFLATVTDPNNPWLHAQHHFGGEAVQAAYAQVLAGKGDPRTGHILSLYKQAGAR</sequence>
<dbReference type="AlphaFoldDB" id="A0A5Q0M303"/>
<accession>A0A5Q0M303</accession>
<protein>
    <submittedName>
        <fullName evidence="1">DUF2855 family protein</fullName>
    </submittedName>
</protein>